<dbReference type="GO" id="GO:0016020">
    <property type="term" value="C:membrane"/>
    <property type="evidence" value="ECO:0007669"/>
    <property type="project" value="TreeGrafter"/>
</dbReference>
<evidence type="ECO:0000313" key="1">
    <source>
        <dbReference type="EMBL" id="GLC62904.1"/>
    </source>
</evidence>
<dbReference type="Proteomes" id="UP001165080">
    <property type="component" value="Unassembled WGS sequence"/>
</dbReference>
<evidence type="ECO:0008006" key="3">
    <source>
        <dbReference type="Google" id="ProtNLM"/>
    </source>
</evidence>
<protein>
    <recommendedName>
        <fullName evidence="3">Ankyrin repeat domain-containing protein</fullName>
    </recommendedName>
</protein>
<comment type="caution">
    <text evidence="1">The sequence shown here is derived from an EMBL/GenBank/DDBJ whole genome shotgun (WGS) entry which is preliminary data.</text>
</comment>
<dbReference type="GO" id="GO:0004620">
    <property type="term" value="F:phospholipase activity"/>
    <property type="evidence" value="ECO:0007669"/>
    <property type="project" value="TreeGrafter"/>
</dbReference>
<dbReference type="GO" id="GO:0071944">
    <property type="term" value="C:cell periphery"/>
    <property type="evidence" value="ECO:0007669"/>
    <property type="project" value="TreeGrafter"/>
</dbReference>
<proteinExistence type="predicted"/>
<dbReference type="SUPFAM" id="SSF48403">
    <property type="entry name" value="Ankyrin repeat"/>
    <property type="match status" value="2"/>
</dbReference>
<dbReference type="EMBL" id="BRXU01000075">
    <property type="protein sequence ID" value="GLC62904.1"/>
    <property type="molecule type" value="Genomic_DNA"/>
</dbReference>
<dbReference type="PANTHER" id="PTHR12393">
    <property type="entry name" value="SPHINGOMYELIN PHOSPHODIESTERASE RELATED"/>
    <property type="match status" value="1"/>
</dbReference>
<gene>
    <name evidence="1" type="primary">PLEST011206</name>
    <name evidence="1" type="ORF">PLESTB_001957600</name>
</gene>
<dbReference type="AlphaFoldDB" id="A0A9W6C2R4"/>
<dbReference type="PANTHER" id="PTHR12393:SF6">
    <property type="entry name" value="SPHINGOMYELIN PHOSPHODIESTERASE 2"/>
    <property type="match status" value="1"/>
</dbReference>
<reference evidence="1 2" key="1">
    <citation type="journal article" date="2023" name="Commun. Biol.">
        <title>Reorganization of the ancestral sex-determining regions during the evolution of trioecy in Pleodorina starrii.</title>
        <authorList>
            <person name="Takahashi K."/>
            <person name="Suzuki S."/>
            <person name="Kawai-Toyooka H."/>
            <person name="Yamamoto K."/>
            <person name="Hamaji T."/>
            <person name="Ootsuki R."/>
            <person name="Yamaguchi H."/>
            <person name="Kawachi M."/>
            <person name="Higashiyama T."/>
            <person name="Nozaki H."/>
        </authorList>
    </citation>
    <scope>NUCLEOTIDE SEQUENCE [LARGE SCALE GENOMIC DNA]</scope>
    <source>
        <strain evidence="1 2">NIES-4479</strain>
    </source>
</reference>
<dbReference type="GO" id="GO:0005783">
    <property type="term" value="C:endoplasmic reticulum"/>
    <property type="evidence" value="ECO:0007669"/>
    <property type="project" value="TreeGrafter"/>
</dbReference>
<dbReference type="GO" id="GO:0046513">
    <property type="term" value="P:ceramide biosynthetic process"/>
    <property type="evidence" value="ECO:0007669"/>
    <property type="project" value="TreeGrafter"/>
</dbReference>
<sequence length="603" mass="66224">MEDEPQLRVWHPDIVERVASFMSANEIACTLRLVNKAAADLFTTYRTIKLSLPVPSHALRQHFGTTVLMRSMTFGQRCKFVRLIVMSGDLPNLEFALEAAGVTLSATGWALEAAATAGHVEVCIWLRQRYCPWGTCLDAAARAGHQAVCAWLLNNGCPWTVSAVTAAGQGGHAGLVDWLWEQRPDRDGDGSPHDALALLQGVVEGCDLAAVQRLASDTAAARELLFHLQRGQPLVHRDDEWEPLHPDLAKGVLLSAVGRSPTPDWRTKVLWLELGQGWRSVEVAWTRPSGSYSQTDDALDRLLWLRSRGHRVSNDTLTAAAVAADDSEGLRKLVEEMRLPMRTDAACLMAAERGCLAALQYLVEHRGARLNSECAVIAFRGGHVKVLDYLRTRGAFRLDTEELKEAVQEALQSQQQPEPNMAPVLGVSSIDREVVAWAVDELTVEAVIRCGLREAAAAVGDVATLAFLRARGCPWSELTFTAAVMGGHEETLACLLEDECPVEPRPRTFLPAARHGDLGTLRACFQRLRCPWNKRATFLAFAADSFCGLPVLQWLLKDPGCPVNWGDAVRVATAGRKGSGEDNGGVLAWLERHWLDEDEDEDF</sequence>
<accession>A0A9W6C2R4</accession>
<evidence type="ECO:0000313" key="2">
    <source>
        <dbReference type="Proteomes" id="UP001165080"/>
    </source>
</evidence>
<dbReference type="InterPro" id="IPR036770">
    <property type="entry name" value="Ankyrin_rpt-contain_sf"/>
</dbReference>
<dbReference type="Gene3D" id="1.25.40.20">
    <property type="entry name" value="Ankyrin repeat-containing domain"/>
    <property type="match status" value="2"/>
</dbReference>
<dbReference type="GO" id="GO:0030149">
    <property type="term" value="P:sphingolipid catabolic process"/>
    <property type="evidence" value="ECO:0007669"/>
    <property type="project" value="TreeGrafter"/>
</dbReference>
<keyword evidence="2" id="KW-1185">Reference proteome</keyword>
<name>A0A9W6C2R4_9CHLO</name>
<organism evidence="1 2">
    <name type="scientific">Pleodorina starrii</name>
    <dbReference type="NCBI Taxonomy" id="330485"/>
    <lineage>
        <taxon>Eukaryota</taxon>
        <taxon>Viridiplantae</taxon>
        <taxon>Chlorophyta</taxon>
        <taxon>core chlorophytes</taxon>
        <taxon>Chlorophyceae</taxon>
        <taxon>CS clade</taxon>
        <taxon>Chlamydomonadales</taxon>
        <taxon>Volvocaceae</taxon>
        <taxon>Pleodorina</taxon>
    </lineage>
</organism>